<gene>
    <name evidence="2" type="ORF">KCG35_23210</name>
</gene>
<dbReference type="RefSeq" id="WP_215822244.1">
    <property type="nucleotide sequence ID" value="NZ_JAGSOY010000126.1"/>
</dbReference>
<dbReference type="EMBL" id="JAGSOY010000126">
    <property type="protein sequence ID" value="MBU2713968.1"/>
    <property type="molecule type" value="Genomic_DNA"/>
</dbReference>
<accession>A0ABS5ZJA6</accession>
<evidence type="ECO:0000313" key="2">
    <source>
        <dbReference type="EMBL" id="MBU2713968.1"/>
    </source>
</evidence>
<feature type="domain" description="Solute-binding protein family 3/N-terminal" evidence="1">
    <location>
        <begin position="13"/>
        <end position="250"/>
    </location>
</feature>
<dbReference type="Pfam" id="PF00497">
    <property type="entry name" value="SBP_bac_3"/>
    <property type="match status" value="1"/>
</dbReference>
<sequence length="258" mass="30305">MFTTSVRAEKIPLTILSDIDYYPYSFVEQDKVTGVYTKIIERVLQDMHRYQVTLQAVPWKRGLKMLAQGKAFAMYPPYKKRLSRPFIDPYSKQLMKEIVSVFCREDILLVKRPRWPQDYYGLTIGLNVGFIMGGEQFHKAVQEGIITIKEYPNNQSNLIQMLIAHETDCYMNDRQAILLTMQYLKKKRSIKQIDRLVEGTTVSVEYGHLGYTNQNLEKYPFKQHFVHQFDQILGELELSGELQTIISQYWKEGLVEQQ</sequence>
<protein>
    <submittedName>
        <fullName evidence="2">Transporter substrate-binding domain-containing protein</fullName>
    </submittedName>
</protein>
<dbReference type="InterPro" id="IPR001638">
    <property type="entry name" value="Solute-binding_3/MltF_N"/>
</dbReference>
<reference evidence="2 3" key="1">
    <citation type="submission" date="2021-04" db="EMBL/GenBank/DDBJ databases">
        <authorList>
            <person name="Pira H."/>
            <person name="Risdian C."/>
            <person name="Wink J."/>
        </authorList>
    </citation>
    <scope>NUCLEOTIDE SEQUENCE [LARGE SCALE GENOMIC DNA]</scope>
    <source>
        <strain evidence="2 3">WH53</strain>
    </source>
</reference>
<name>A0ABS5ZJA6_9GAMM</name>
<dbReference type="Gene3D" id="3.40.190.10">
    <property type="entry name" value="Periplasmic binding protein-like II"/>
    <property type="match status" value="2"/>
</dbReference>
<dbReference type="Proteomes" id="UP000690515">
    <property type="component" value="Unassembled WGS sequence"/>
</dbReference>
<dbReference type="SUPFAM" id="SSF53850">
    <property type="entry name" value="Periplasmic binding protein-like II"/>
    <property type="match status" value="1"/>
</dbReference>
<proteinExistence type="predicted"/>
<evidence type="ECO:0000259" key="1">
    <source>
        <dbReference type="Pfam" id="PF00497"/>
    </source>
</evidence>
<comment type="caution">
    <text evidence="2">The sequence shown here is derived from an EMBL/GenBank/DDBJ whole genome shotgun (WGS) entry which is preliminary data.</text>
</comment>
<keyword evidence="3" id="KW-1185">Reference proteome</keyword>
<organism evidence="2 3">
    <name type="scientific">Zooshikella harenae</name>
    <dbReference type="NCBI Taxonomy" id="2827238"/>
    <lineage>
        <taxon>Bacteria</taxon>
        <taxon>Pseudomonadati</taxon>
        <taxon>Pseudomonadota</taxon>
        <taxon>Gammaproteobacteria</taxon>
        <taxon>Oceanospirillales</taxon>
        <taxon>Zooshikellaceae</taxon>
        <taxon>Zooshikella</taxon>
    </lineage>
</organism>
<evidence type="ECO:0000313" key="3">
    <source>
        <dbReference type="Proteomes" id="UP000690515"/>
    </source>
</evidence>